<reference evidence="4 5" key="1">
    <citation type="submission" date="2006-02" db="EMBL/GenBank/DDBJ databases">
        <authorList>
            <person name="Murray A."/>
            <person name="Staley J."/>
            <person name="Ferriera S."/>
            <person name="Johnson J."/>
            <person name="Kravitz S."/>
            <person name="Halpern A."/>
            <person name="Remington K."/>
            <person name="Beeson K."/>
            <person name="Tran B."/>
            <person name="Rogers Y.-H."/>
            <person name="Friedman R."/>
            <person name="Venter J.C."/>
        </authorList>
    </citation>
    <scope>NUCLEOTIDE SEQUENCE [LARGE SCALE GENOMIC DNA]</scope>
    <source>
        <strain evidence="4 5">23-P</strain>
    </source>
</reference>
<keyword evidence="1" id="KW-0378">Hydrolase</keyword>
<dbReference type="STRING" id="313594.PI23P_05397"/>
<dbReference type="EMBL" id="AAOG01000001">
    <property type="protein sequence ID" value="EAR13907.1"/>
    <property type="molecule type" value="Genomic_DNA"/>
</dbReference>
<feature type="chain" id="PRO_5002666795" evidence="2">
    <location>
        <begin position="21"/>
        <end position="299"/>
    </location>
</feature>
<dbReference type="SUPFAM" id="SSF53474">
    <property type="entry name" value="alpha/beta-Hydrolases"/>
    <property type="match status" value="1"/>
</dbReference>
<accession>A4BY66</accession>
<comment type="caution">
    <text evidence="4">The sequence shown here is derived from an EMBL/GenBank/DDBJ whole genome shotgun (WGS) entry which is preliminary data.</text>
</comment>
<dbReference type="AlphaFoldDB" id="A4BY66"/>
<evidence type="ECO:0000313" key="4">
    <source>
        <dbReference type="EMBL" id="EAR13907.1"/>
    </source>
</evidence>
<evidence type="ECO:0000256" key="2">
    <source>
        <dbReference type="SAM" id="SignalP"/>
    </source>
</evidence>
<feature type="signal peptide" evidence="2">
    <location>
        <begin position="1"/>
        <end position="20"/>
    </location>
</feature>
<sequence length="299" mass="32504">MKIPFILLLSLFIHATASFSQCESLTIENISNYTPLTFGSLKESDGLRNGPDYAGATLYFPLNANSLLKSIVLVPGYRATQTSIEGWAKYLASRGFLCMTIGTNSIYDLPKVRANALIDAMVTLRQENQRIASPLYQKIDTNSIAVGGWSMGGGGAQLAAQINPTIKAVLAIAPWLLESTLTTSSLDHKVPVLIISGQLDEVAPTNKHADVHYNYTPTTTSKLLLEIAGGNHATPLNPLTGNEDIGNIAIAWLQLFLEDSTCYCKMLKVQTLIQNSTTSKYITNLHCSTPSKEKLKTRP</sequence>
<dbReference type="Gene3D" id="3.40.50.1820">
    <property type="entry name" value="alpha/beta hydrolase"/>
    <property type="match status" value="1"/>
</dbReference>
<name>A4BY66_9FLAO</name>
<dbReference type="Proteomes" id="UP000003053">
    <property type="component" value="Unassembled WGS sequence"/>
</dbReference>
<dbReference type="PANTHER" id="PTHR22946">
    <property type="entry name" value="DIENELACTONE HYDROLASE DOMAIN-CONTAINING PROTEIN-RELATED"/>
    <property type="match status" value="1"/>
</dbReference>
<dbReference type="InterPro" id="IPR050261">
    <property type="entry name" value="FrsA_esterase"/>
</dbReference>
<evidence type="ECO:0000256" key="1">
    <source>
        <dbReference type="ARBA" id="ARBA00022801"/>
    </source>
</evidence>
<dbReference type="GO" id="GO:0052689">
    <property type="term" value="F:carboxylic ester hydrolase activity"/>
    <property type="evidence" value="ECO:0007669"/>
    <property type="project" value="UniProtKB-ARBA"/>
</dbReference>
<protein>
    <submittedName>
        <fullName evidence="4">Triacylglycerol lipase</fullName>
    </submittedName>
</protein>
<dbReference type="OrthoDB" id="866189at2"/>
<evidence type="ECO:0000259" key="3">
    <source>
        <dbReference type="Pfam" id="PF12740"/>
    </source>
</evidence>
<dbReference type="eggNOG" id="COG1073">
    <property type="taxonomic scope" value="Bacteria"/>
</dbReference>
<dbReference type="PANTHER" id="PTHR22946:SF9">
    <property type="entry name" value="POLYKETIDE TRANSFERASE AF380"/>
    <property type="match status" value="1"/>
</dbReference>
<feature type="domain" description="PET hydrolase/cutinase-like" evidence="3">
    <location>
        <begin position="52"/>
        <end position="271"/>
    </location>
</feature>
<dbReference type="HOGENOM" id="CLU_064725_0_0_10"/>
<organism evidence="4 5">
    <name type="scientific">Polaribacter irgensii 23-P</name>
    <dbReference type="NCBI Taxonomy" id="313594"/>
    <lineage>
        <taxon>Bacteria</taxon>
        <taxon>Pseudomonadati</taxon>
        <taxon>Bacteroidota</taxon>
        <taxon>Flavobacteriia</taxon>
        <taxon>Flavobacteriales</taxon>
        <taxon>Flavobacteriaceae</taxon>
    </lineage>
</organism>
<dbReference type="Pfam" id="PF12740">
    <property type="entry name" value="PETase"/>
    <property type="match status" value="1"/>
</dbReference>
<keyword evidence="5" id="KW-1185">Reference proteome</keyword>
<dbReference type="InterPro" id="IPR041127">
    <property type="entry name" value="PET_hydrolase/cutinase-like"/>
</dbReference>
<evidence type="ECO:0000313" key="5">
    <source>
        <dbReference type="Proteomes" id="UP000003053"/>
    </source>
</evidence>
<dbReference type="InterPro" id="IPR029058">
    <property type="entry name" value="AB_hydrolase_fold"/>
</dbReference>
<dbReference type="RefSeq" id="WP_004569705.1">
    <property type="nucleotide sequence ID" value="NZ_CH724148.1"/>
</dbReference>
<gene>
    <name evidence="4" type="ORF">PI23P_05397</name>
</gene>
<proteinExistence type="predicted"/>
<keyword evidence="2" id="KW-0732">Signal</keyword>